<dbReference type="AlphaFoldDB" id="A0A975T3Z7"/>
<gene>
    <name evidence="1" type="ORF">B6N60_00347</name>
</gene>
<evidence type="ECO:0000313" key="2">
    <source>
        <dbReference type="Proteomes" id="UP000683511"/>
    </source>
</evidence>
<proteinExistence type="predicted"/>
<name>A0A975T3Z7_9NOST</name>
<sequence>MQQFENSNHNLQLTRNILQENIQILDDDSLPEKLYNWVMNKLSRATPIEARVIAVTLNSFSILIQHFPLGNIANNIEIAIIDYKIAAVISKQQSFLEEWASLQNNLGVAYTDRIKGIKSDNLEVAIVAFRDAITVRKKKNIQSNGRKL</sequence>
<reference evidence="1" key="1">
    <citation type="submission" date="2017-04" db="EMBL/GenBank/DDBJ databases">
        <title>Genome deletions in a multicellular cyanobacterial endosymbiont for morphological adaptation in marine diatoms.</title>
        <authorList>
            <person name="Wang Y."/>
            <person name="Gao H."/>
            <person name="Li R."/>
            <person name="Xu X."/>
        </authorList>
    </citation>
    <scope>NUCLEOTIDE SEQUENCE</scope>
    <source>
        <strain evidence="1">FACHB 800</strain>
    </source>
</reference>
<organism evidence="1 2">
    <name type="scientific">Richelia sinica FACHB-800</name>
    <dbReference type="NCBI Taxonomy" id="1357546"/>
    <lineage>
        <taxon>Bacteria</taxon>
        <taxon>Bacillati</taxon>
        <taxon>Cyanobacteriota</taxon>
        <taxon>Cyanophyceae</taxon>
        <taxon>Nostocales</taxon>
        <taxon>Nostocaceae</taxon>
        <taxon>Richelia</taxon>
    </lineage>
</organism>
<dbReference type="RefSeq" id="WP_206756245.1">
    <property type="nucleotide sequence ID" value="NZ_CP021056.1"/>
</dbReference>
<evidence type="ECO:0000313" key="1">
    <source>
        <dbReference type="EMBL" id="QXE21670.1"/>
    </source>
</evidence>
<protein>
    <submittedName>
        <fullName evidence="1">Uncharacterized protein</fullName>
    </submittedName>
</protein>
<dbReference type="Proteomes" id="UP000683511">
    <property type="component" value="Chromosome"/>
</dbReference>
<accession>A0A975T3Z7</accession>
<dbReference type="KEGG" id="rsin:B6N60_00347"/>
<dbReference type="EMBL" id="CP021056">
    <property type="protein sequence ID" value="QXE21670.1"/>
    <property type="molecule type" value="Genomic_DNA"/>
</dbReference>
<keyword evidence="2" id="KW-1185">Reference proteome</keyword>